<proteinExistence type="inferred from homology"/>
<reference evidence="5 6" key="1">
    <citation type="submission" date="2019-05" db="EMBL/GenBank/DDBJ databases">
        <title>Marivita sp. nov. isolated from sea sediment.</title>
        <authorList>
            <person name="Kim W."/>
        </authorList>
    </citation>
    <scope>NUCLEOTIDE SEQUENCE [LARGE SCALE GENOMIC DNA]</scope>
    <source>
        <strain evidence="5 6">CAU 1492</strain>
    </source>
</reference>
<organism evidence="5 6">
    <name type="scientific">Arenibacterium halophilum</name>
    <dbReference type="NCBI Taxonomy" id="2583821"/>
    <lineage>
        <taxon>Bacteria</taxon>
        <taxon>Pseudomonadati</taxon>
        <taxon>Pseudomonadota</taxon>
        <taxon>Alphaproteobacteria</taxon>
        <taxon>Rhodobacterales</taxon>
        <taxon>Paracoccaceae</taxon>
        <taxon>Arenibacterium</taxon>
    </lineage>
</organism>
<name>A0ABY2XDC7_9RHOB</name>
<dbReference type="SUPFAM" id="SSF53850">
    <property type="entry name" value="Periplasmic binding protein-like II"/>
    <property type="match status" value="1"/>
</dbReference>
<comment type="caution">
    <text evidence="5">The sequence shown here is derived from an EMBL/GenBank/DDBJ whole genome shotgun (WGS) entry which is preliminary data.</text>
</comment>
<dbReference type="Gene3D" id="3.40.190.10">
    <property type="entry name" value="Periplasmic binding protein-like II"/>
    <property type="match status" value="2"/>
</dbReference>
<dbReference type="InterPro" id="IPR050682">
    <property type="entry name" value="ModA/WtpA"/>
</dbReference>
<feature type="signal peptide" evidence="4">
    <location>
        <begin position="1"/>
        <end position="21"/>
    </location>
</feature>
<dbReference type="EMBL" id="VCPC01000001">
    <property type="protein sequence ID" value="TMV15037.1"/>
    <property type="molecule type" value="Genomic_DNA"/>
</dbReference>
<evidence type="ECO:0000313" key="5">
    <source>
        <dbReference type="EMBL" id="TMV15037.1"/>
    </source>
</evidence>
<evidence type="ECO:0000256" key="3">
    <source>
        <dbReference type="ARBA" id="ARBA00022729"/>
    </source>
</evidence>
<dbReference type="Proteomes" id="UP001191082">
    <property type="component" value="Unassembled WGS sequence"/>
</dbReference>
<evidence type="ECO:0000256" key="2">
    <source>
        <dbReference type="ARBA" id="ARBA00022723"/>
    </source>
</evidence>
<keyword evidence="6" id="KW-1185">Reference proteome</keyword>
<evidence type="ECO:0000313" key="6">
    <source>
        <dbReference type="Proteomes" id="UP001191082"/>
    </source>
</evidence>
<dbReference type="Pfam" id="PF13531">
    <property type="entry name" value="SBP_bac_11"/>
    <property type="match status" value="1"/>
</dbReference>
<evidence type="ECO:0000256" key="1">
    <source>
        <dbReference type="ARBA" id="ARBA00009175"/>
    </source>
</evidence>
<gene>
    <name evidence="5" type="primary">modA</name>
    <name evidence="5" type="ORF">FGK64_03455</name>
</gene>
<dbReference type="NCBIfam" id="TIGR01256">
    <property type="entry name" value="modA"/>
    <property type="match status" value="1"/>
</dbReference>
<keyword evidence="3 4" id="KW-0732">Signal</keyword>
<dbReference type="PIRSF" id="PIRSF004846">
    <property type="entry name" value="ModA"/>
    <property type="match status" value="1"/>
</dbReference>
<keyword evidence="2" id="KW-0479">Metal-binding</keyword>
<dbReference type="PANTHER" id="PTHR30632">
    <property type="entry name" value="MOLYBDATE-BINDING PERIPLASMIC PROTEIN"/>
    <property type="match status" value="1"/>
</dbReference>
<feature type="chain" id="PRO_5045424850" evidence="4">
    <location>
        <begin position="22"/>
        <end position="251"/>
    </location>
</feature>
<accession>A0ABY2XDC7</accession>
<dbReference type="InterPro" id="IPR005950">
    <property type="entry name" value="ModA"/>
</dbReference>
<dbReference type="RefSeq" id="WP_138862385.1">
    <property type="nucleotide sequence ID" value="NZ_VCPC01000001.1"/>
</dbReference>
<comment type="similarity">
    <text evidence="1">Belongs to the bacterial solute-binding protein ModA family.</text>
</comment>
<protein>
    <submittedName>
        <fullName evidence="5">Molybdate ABC transporter substrate-binding protein</fullName>
    </submittedName>
</protein>
<sequence length="251" mass="25871">MSSLRLLSLFCCLLLPAGAMADVTVFAAASLKTALDNIVEVSGQPGVTVSYAGSSALARQIEHGAPAQVFISANTAWMDHVEDSGLIAPGTRRDLLTNRLALIAAPGSDVALPIGPDMDLAGVLNGGRLAMALVDAVPAGIYGKAALTALGQWDSVQPQVAQADNVRAALRLVALGEAPLGIVYATDAVAEPRVRVLGLFDTALHPAIIYPAALVKGGDTPEARAFLEYLSTDAARAIFKANGFSFPEGQP</sequence>
<dbReference type="PANTHER" id="PTHR30632:SF17">
    <property type="entry name" value="MOLYBDATE-BINDING PROTEIN MODA"/>
    <property type="match status" value="1"/>
</dbReference>
<evidence type="ECO:0000256" key="4">
    <source>
        <dbReference type="SAM" id="SignalP"/>
    </source>
</evidence>